<evidence type="ECO:0000313" key="2">
    <source>
        <dbReference type="EMBL" id="MCM2373232.1"/>
    </source>
</evidence>
<gene>
    <name evidence="2" type="ORF">NB063_21685</name>
</gene>
<proteinExistence type="predicted"/>
<sequence>MKVIVFATFVLVSSCFGSELASAEETRTLLFEDHFDRNESQEAKEEIGNGWASNSEKRANGNKQVDLRDGAMYIYFHESADHAVSVTHPAEFRDGLVSLRFMLEGDRDSLGLNFADLKFKEVHAGHLCVAKISTQYVQIDDLKTGGMAAKFYELKKAKKLTPAMKAELKSKTKRFPNELETGKWYDLSVRIEGETMTVSIDGAEVGAFSSEGIAHPTKRLLRLAVPKNAVVDDVMIYSLSK</sequence>
<dbReference type="Proteomes" id="UP001202961">
    <property type="component" value="Unassembled WGS sequence"/>
</dbReference>
<keyword evidence="1" id="KW-0732">Signal</keyword>
<reference evidence="2 3" key="1">
    <citation type="journal article" date="2022" name="Syst. Appl. Microbiol.">
        <title>Rhodopirellula aestuarii sp. nov., a novel member of the genus Rhodopirellula isolated from brackish sediments collected in the Tagus River estuary, Portugal.</title>
        <authorList>
            <person name="Vitorino I.R."/>
            <person name="Klimek D."/>
            <person name="Calusinska M."/>
            <person name="Lobo-da-Cunha A."/>
            <person name="Vasconcelos V."/>
            <person name="Lage O.M."/>
        </authorList>
    </citation>
    <scope>NUCLEOTIDE SEQUENCE [LARGE SCALE GENOMIC DNA]</scope>
    <source>
        <strain evidence="2 3">ICT_H3.1</strain>
    </source>
</reference>
<dbReference type="RefSeq" id="WP_250930914.1">
    <property type="nucleotide sequence ID" value="NZ_JAMQBK010000060.1"/>
</dbReference>
<dbReference type="Gene3D" id="2.60.120.560">
    <property type="entry name" value="Exo-inulinase, domain 1"/>
    <property type="match status" value="1"/>
</dbReference>
<feature type="signal peptide" evidence="1">
    <location>
        <begin position="1"/>
        <end position="23"/>
    </location>
</feature>
<evidence type="ECO:0000256" key="1">
    <source>
        <dbReference type="SAM" id="SignalP"/>
    </source>
</evidence>
<evidence type="ECO:0000313" key="3">
    <source>
        <dbReference type="Proteomes" id="UP001202961"/>
    </source>
</evidence>
<organism evidence="2 3">
    <name type="scientific">Aporhodopirellula aestuarii</name>
    <dbReference type="NCBI Taxonomy" id="2950107"/>
    <lineage>
        <taxon>Bacteria</taxon>
        <taxon>Pseudomonadati</taxon>
        <taxon>Planctomycetota</taxon>
        <taxon>Planctomycetia</taxon>
        <taxon>Pirellulales</taxon>
        <taxon>Pirellulaceae</taxon>
        <taxon>Aporhodopirellula</taxon>
    </lineage>
</organism>
<comment type="caution">
    <text evidence="2">The sequence shown here is derived from an EMBL/GenBank/DDBJ whole genome shotgun (WGS) entry which is preliminary data.</text>
</comment>
<feature type="chain" id="PRO_5046978775" evidence="1">
    <location>
        <begin position="24"/>
        <end position="241"/>
    </location>
</feature>
<name>A0ABT0U8U1_9BACT</name>
<protein>
    <submittedName>
        <fullName evidence="2">LamG domain-containing protein</fullName>
    </submittedName>
</protein>
<dbReference type="PROSITE" id="PS51257">
    <property type="entry name" value="PROKAR_LIPOPROTEIN"/>
    <property type="match status" value="1"/>
</dbReference>
<keyword evidence="3" id="KW-1185">Reference proteome</keyword>
<dbReference type="EMBL" id="JAMQBK010000060">
    <property type="protein sequence ID" value="MCM2373232.1"/>
    <property type="molecule type" value="Genomic_DNA"/>
</dbReference>
<accession>A0ABT0U8U1</accession>